<proteinExistence type="predicted"/>
<dbReference type="OrthoDB" id="20734at2759"/>
<dbReference type="InterPro" id="IPR018828">
    <property type="entry name" value="RRG7"/>
</dbReference>
<dbReference type="PANTHER" id="PTHR28133:SF1">
    <property type="entry name" value="REQUIRED FOR RESPIRATORY GROWTH PROTEIN 7, MITOCHONDRIAL"/>
    <property type="match status" value="1"/>
</dbReference>
<gene>
    <name evidence="3" type="ORF">HYPSUDRAFT_36063</name>
</gene>
<reference evidence="4" key="1">
    <citation type="submission" date="2014-04" db="EMBL/GenBank/DDBJ databases">
        <title>Evolutionary Origins and Diversification of the Mycorrhizal Mutualists.</title>
        <authorList>
            <consortium name="DOE Joint Genome Institute"/>
            <consortium name="Mycorrhizal Genomics Consortium"/>
            <person name="Kohler A."/>
            <person name="Kuo A."/>
            <person name="Nagy L.G."/>
            <person name="Floudas D."/>
            <person name="Copeland A."/>
            <person name="Barry K.W."/>
            <person name="Cichocki N."/>
            <person name="Veneault-Fourrey C."/>
            <person name="LaButti K."/>
            <person name="Lindquist E.A."/>
            <person name="Lipzen A."/>
            <person name="Lundell T."/>
            <person name="Morin E."/>
            <person name="Murat C."/>
            <person name="Riley R."/>
            <person name="Ohm R."/>
            <person name="Sun H."/>
            <person name="Tunlid A."/>
            <person name="Henrissat B."/>
            <person name="Grigoriev I.V."/>
            <person name="Hibbett D.S."/>
            <person name="Martin F."/>
        </authorList>
    </citation>
    <scope>NUCLEOTIDE SEQUENCE [LARGE SCALE GENOMIC DNA]</scope>
    <source>
        <strain evidence="4">FD-334 SS-4</strain>
    </source>
</reference>
<evidence type="ECO:0000313" key="3">
    <source>
        <dbReference type="EMBL" id="KJA26895.1"/>
    </source>
</evidence>
<dbReference type="EMBL" id="KN817526">
    <property type="protein sequence ID" value="KJA26895.1"/>
    <property type="molecule type" value="Genomic_DNA"/>
</dbReference>
<comment type="subcellular location">
    <subcellularLocation>
        <location evidence="1">Mitochondrion</location>
    </subcellularLocation>
</comment>
<keyword evidence="4" id="KW-1185">Reference proteome</keyword>
<sequence>MFLRARTSHMHPKTILRRIPPTRSLCTVDLRSSKTSTVERGNAFEERSLQLLEQTMSMSLRRVGGKEDGGIDLLGWWWLPHDVFAGQSTETPLENRRRIRVVGQCKAEKKKMGPNYVRELEGVVFRLLATSSDDTMTPPLQSQISTSPVVALLISQSAFTKSTLIRAHSSPIPFCLLHLPPVQDALHSNVPDVHVAESVPVPVGHLGSALCNPALNGIQGLLKGQMEVRWERHHMGYSGRPALWWNAEKLHSRISRTDLDMSE</sequence>
<evidence type="ECO:0000256" key="2">
    <source>
        <dbReference type="ARBA" id="ARBA00023128"/>
    </source>
</evidence>
<dbReference type="GO" id="GO:0005739">
    <property type="term" value="C:mitochondrion"/>
    <property type="evidence" value="ECO:0007669"/>
    <property type="project" value="UniProtKB-SubCell"/>
</dbReference>
<dbReference type="PANTHER" id="PTHR28133">
    <property type="entry name" value="REQUIRED FOR RESPIRATORY GROWTH PROTEIN 7, MITOCHONDRIAL"/>
    <property type="match status" value="1"/>
</dbReference>
<name>A0A0D2Q5P1_HYPSF</name>
<evidence type="ECO:0000313" key="4">
    <source>
        <dbReference type="Proteomes" id="UP000054270"/>
    </source>
</evidence>
<accession>A0A0D2Q5P1</accession>
<protein>
    <recommendedName>
        <fullName evidence="5">Required for respiratory growth protein 7, mitochondrial</fullName>
    </recommendedName>
</protein>
<organism evidence="3 4">
    <name type="scientific">Hypholoma sublateritium (strain FD-334 SS-4)</name>
    <dbReference type="NCBI Taxonomy" id="945553"/>
    <lineage>
        <taxon>Eukaryota</taxon>
        <taxon>Fungi</taxon>
        <taxon>Dikarya</taxon>
        <taxon>Basidiomycota</taxon>
        <taxon>Agaricomycotina</taxon>
        <taxon>Agaricomycetes</taxon>
        <taxon>Agaricomycetidae</taxon>
        <taxon>Agaricales</taxon>
        <taxon>Agaricineae</taxon>
        <taxon>Strophariaceae</taxon>
        <taxon>Hypholoma</taxon>
    </lineage>
</organism>
<dbReference type="Proteomes" id="UP000054270">
    <property type="component" value="Unassembled WGS sequence"/>
</dbReference>
<keyword evidence="2" id="KW-0496">Mitochondrion</keyword>
<dbReference type="AlphaFoldDB" id="A0A0D2Q5P1"/>
<dbReference type="OMA" id="VDLVGWW"/>
<dbReference type="Pfam" id="PF10356">
    <property type="entry name" value="RRG7"/>
    <property type="match status" value="1"/>
</dbReference>
<evidence type="ECO:0000256" key="1">
    <source>
        <dbReference type="ARBA" id="ARBA00004173"/>
    </source>
</evidence>
<evidence type="ECO:0008006" key="5">
    <source>
        <dbReference type="Google" id="ProtNLM"/>
    </source>
</evidence>